<dbReference type="Gene3D" id="3.90.550.10">
    <property type="entry name" value="Spore Coat Polysaccharide Biosynthesis Protein SpsA, Chain A"/>
    <property type="match status" value="1"/>
</dbReference>
<evidence type="ECO:0000313" key="8">
    <source>
        <dbReference type="Proteomes" id="UP001139462"/>
    </source>
</evidence>
<keyword evidence="3" id="KW-0328">Glycosyltransferase</keyword>
<dbReference type="InterPro" id="IPR001173">
    <property type="entry name" value="Glyco_trans_2-like"/>
</dbReference>
<evidence type="ECO:0000256" key="5">
    <source>
        <dbReference type="ARBA" id="ARBA00023136"/>
    </source>
</evidence>
<gene>
    <name evidence="7" type="ORF">K8344_12960</name>
</gene>
<feature type="domain" description="Glycosyltransferase 2-like" evidence="6">
    <location>
        <begin position="3"/>
        <end position="139"/>
    </location>
</feature>
<dbReference type="PANTHER" id="PTHR43646">
    <property type="entry name" value="GLYCOSYLTRANSFERASE"/>
    <property type="match status" value="1"/>
</dbReference>
<proteinExistence type="predicted"/>
<name>A0A9X1R4B6_9FLAO</name>
<comment type="subcellular location">
    <subcellularLocation>
        <location evidence="1">Cell membrane</location>
    </subcellularLocation>
</comment>
<dbReference type="NCBIfam" id="TIGR04283">
    <property type="entry name" value="glyco_like_mftF"/>
    <property type="match status" value="1"/>
</dbReference>
<organism evidence="7 8">
    <name type="scientific">Aequorivita xiaoshiensis</name>
    <dbReference type="NCBI Taxonomy" id="2874476"/>
    <lineage>
        <taxon>Bacteria</taxon>
        <taxon>Pseudomonadati</taxon>
        <taxon>Bacteroidota</taxon>
        <taxon>Flavobacteriia</taxon>
        <taxon>Flavobacteriales</taxon>
        <taxon>Flavobacteriaceae</taxon>
        <taxon>Aequorivita</taxon>
    </lineage>
</organism>
<dbReference type="CDD" id="cd02522">
    <property type="entry name" value="GT_2_like_a"/>
    <property type="match status" value="1"/>
</dbReference>
<dbReference type="EMBL" id="JAIRBB010000016">
    <property type="protein sequence ID" value="MCG2432034.1"/>
    <property type="molecule type" value="Genomic_DNA"/>
</dbReference>
<dbReference type="PANTHER" id="PTHR43646:SF2">
    <property type="entry name" value="GLYCOSYLTRANSFERASE 2-LIKE DOMAIN-CONTAINING PROTEIN"/>
    <property type="match status" value="1"/>
</dbReference>
<keyword evidence="8" id="KW-1185">Reference proteome</keyword>
<dbReference type="Proteomes" id="UP001139462">
    <property type="component" value="Unassembled WGS sequence"/>
</dbReference>
<dbReference type="RefSeq" id="WP_237609106.1">
    <property type="nucleotide sequence ID" value="NZ_JAIRBB010000016.1"/>
</dbReference>
<sequence>MLSIIIPVLNEDQIIETLLYYLKESCSGENDIEVILVDGGSIDNTKNLIKDFSKQTTPPKKSQNVRKSISFQLFSSEKGRAKQMNYGAKQASSETLYFLHADSFPPKNYDTFILSELDKGNIAGCFRMKFDSNHWWLKLAGWLTRFKWKGCRGGDQSLFISKELFNEIGGFDESYIIYEDNDLINKLYKRKSFIVIPHSLTTSARRYKEFGIWRLQYHFWVIHIKRWFGANAEGLYAYYSKNISKTQ</sequence>
<dbReference type="AlphaFoldDB" id="A0A9X1R4B6"/>
<evidence type="ECO:0000256" key="2">
    <source>
        <dbReference type="ARBA" id="ARBA00022475"/>
    </source>
</evidence>
<dbReference type="SUPFAM" id="SSF53448">
    <property type="entry name" value="Nucleotide-diphospho-sugar transferases"/>
    <property type="match status" value="1"/>
</dbReference>
<accession>A0A9X1R4B6</accession>
<evidence type="ECO:0000259" key="6">
    <source>
        <dbReference type="Pfam" id="PF00535"/>
    </source>
</evidence>
<dbReference type="InterPro" id="IPR029044">
    <property type="entry name" value="Nucleotide-diphossugar_trans"/>
</dbReference>
<evidence type="ECO:0000256" key="1">
    <source>
        <dbReference type="ARBA" id="ARBA00004236"/>
    </source>
</evidence>
<dbReference type="InterPro" id="IPR026461">
    <property type="entry name" value="Trfase_2_rSAM/seldom_assoc"/>
</dbReference>
<evidence type="ECO:0000256" key="4">
    <source>
        <dbReference type="ARBA" id="ARBA00022679"/>
    </source>
</evidence>
<evidence type="ECO:0000256" key="3">
    <source>
        <dbReference type="ARBA" id="ARBA00022676"/>
    </source>
</evidence>
<protein>
    <submittedName>
        <fullName evidence="7">TIGR04283 family arsenosugar biosynthesis glycosyltransferase</fullName>
    </submittedName>
</protein>
<dbReference type="GO" id="GO:0005886">
    <property type="term" value="C:plasma membrane"/>
    <property type="evidence" value="ECO:0007669"/>
    <property type="project" value="UniProtKB-SubCell"/>
</dbReference>
<keyword evidence="2" id="KW-1003">Cell membrane</keyword>
<keyword evidence="5" id="KW-0472">Membrane</keyword>
<dbReference type="GO" id="GO:0016757">
    <property type="term" value="F:glycosyltransferase activity"/>
    <property type="evidence" value="ECO:0007669"/>
    <property type="project" value="UniProtKB-KW"/>
</dbReference>
<keyword evidence="4" id="KW-0808">Transferase</keyword>
<reference evidence="7" key="1">
    <citation type="submission" date="2021-09" db="EMBL/GenBank/DDBJ databases">
        <title>Genome of Aequorivita sp. strain F64183.</title>
        <authorList>
            <person name="Wang Y."/>
        </authorList>
    </citation>
    <scope>NUCLEOTIDE SEQUENCE</scope>
    <source>
        <strain evidence="7">F64183</strain>
    </source>
</reference>
<evidence type="ECO:0000313" key="7">
    <source>
        <dbReference type="EMBL" id="MCG2432034.1"/>
    </source>
</evidence>
<comment type="caution">
    <text evidence="7">The sequence shown here is derived from an EMBL/GenBank/DDBJ whole genome shotgun (WGS) entry which is preliminary data.</text>
</comment>
<dbReference type="Pfam" id="PF00535">
    <property type="entry name" value="Glycos_transf_2"/>
    <property type="match status" value="1"/>
</dbReference>